<dbReference type="STRING" id="58919.A0A316ZC81"/>
<dbReference type="EMBL" id="KZ819291">
    <property type="protein sequence ID" value="PWN98624.1"/>
    <property type="molecule type" value="Genomic_DNA"/>
</dbReference>
<dbReference type="RefSeq" id="XP_025598903.1">
    <property type="nucleotide sequence ID" value="XM_025745217.1"/>
</dbReference>
<evidence type="ECO:0000256" key="1">
    <source>
        <dbReference type="ARBA" id="ARBA00023002"/>
    </source>
</evidence>
<evidence type="ECO:0000259" key="4">
    <source>
        <dbReference type="Pfam" id="PF01370"/>
    </source>
</evidence>
<dbReference type="Gene3D" id="3.40.50.720">
    <property type="entry name" value="NAD(P)-binding Rossmann-like Domain"/>
    <property type="match status" value="1"/>
</dbReference>
<dbReference type="InterPro" id="IPR036291">
    <property type="entry name" value="NAD(P)-bd_dom_sf"/>
</dbReference>
<evidence type="ECO:0000256" key="3">
    <source>
        <dbReference type="SAM" id="SignalP"/>
    </source>
</evidence>
<feature type="domain" description="NAD-dependent epimerase/dehydratase" evidence="4">
    <location>
        <begin position="4"/>
        <end position="252"/>
    </location>
</feature>
<dbReference type="AlphaFoldDB" id="A0A316ZC81"/>
<dbReference type="PANTHER" id="PTHR10366:SF564">
    <property type="entry name" value="STEROL-4-ALPHA-CARBOXYLATE 3-DEHYDROGENASE, DECARBOXYLATING"/>
    <property type="match status" value="1"/>
</dbReference>
<sequence>MSLVLLTGITGFLAAHVLDALLAHPAGYRVRGTLRSLSKKDALLARLAPADRERVELVVVEDTASSDLTEALQGVEYVAHVASPYQLNVQDAERDLLKPAIEGTLNVLRHAARTPSVRRIALTSSFAAVTDFSKGGPNRPGYTYTPEDWNPSTYEDAVKAGGEGAFAYSASKKLAEKAAFDFIEQEKPQFELASFCPPMIYGQTLQPGVTKSNLNTSSKTIYGLLTNAEKVPDNRLPLFCHARDVADAHANYFAVQDVPKTRRYLLCSPEPYTWELAVGLLAQDPALEPRLPKNYKDVAHTDAESLKAKYARLDTSLAQKELGLQFCGFKQTLDESVQSLLELEKGADW</sequence>
<accession>A0A316ZC81</accession>
<dbReference type="SUPFAM" id="SSF51735">
    <property type="entry name" value="NAD(P)-binding Rossmann-fold domains"/>
    <property type="match status" value="1"/>
</dbReference>
<dbReference type="InterPro" id="IPR001509">
    <property type="entry name" value="Epimerase_deHydtase"/>
</dbReference>
<reference evidence="5 6" key="1">
    <citation type="journal article" date="2018" name="Mol. Biol. Evol.">
        <title>Broad Genomic Sampling Reveals a Smut Pathogenic Ancestry of the Fungal Clade Ustilaginomycotina.</title>
        <authorList>
            <person name="Kijpornyongpan T."/>
            <person name="Mondo S.J."/>
            <person name="Barry K."/>
            <person name="Sandor L."/>
            <person name="Lee J."/>
            <person name="Lipzen A."/>
            <person name="Pangilinan J."/>
            <person name="LaButti K."/>
            <person name="Hainaut M."/>
            <person name="Henrissat B."/>
            <person name="Grigoriev I.V."/>
            <person name="Spatafora J.W."/>
            <person name="Aime M.C."/>
        </authorList>
    </citation>
    <scope>NUCLEOTIDE SEQUENCE [LARGE SCALE GENOMIC DNA]</scope>
    <source>
        <strain evidence="5 6">MCA 4186</strain>
    </source>
</reference>
<dbReference type="InterPro" id="IPR050425">
    <property type="entry name" value="NAD(P)_dehydrat-like"/>
</dbReference>
<feature type="chain" id="PRO_5016307653" evidence="3">
    <location>
        <begin position="16"/>
        <end position="349"/>
    </location>
</feature>
<dbReference type="OrthoDB" id="2735536at2759"/>
<keyword evidence="1" id="KW-0560">Oxidoreductase</keyword>
<gene>
    <name evidence="5" type="ORF">FA09DRAFT_360329</name>
</gene>
<evidence type="ECO:0000313" key="6">
    <source>
        <dbReference type="Proteomes" id="UP000245946"/>
    </source>
</evidence>
<keyword evidence="6" id="KW-1185">Reference proteome</keyword>
<name>A0A316ZC81_9BASI</name>
<keyword evidence="3" id="KW-0732">Signal</keyword>
<evidence type="ECO:0000313" key="5">
    <source>
        <dbReference type="EMBL" id="PWN98624.1"/>
    </source>
</evidence>
<dbReference type="GO" id="GO:0016616">
    <property type="term" value="F:oxidoreductase activity, acting on the CH-OH group of donors, NAD or NADP as acceptor"/>
    <property type="evidence" value="ECO:0007669"/>
    <property type="project" value="TreeGrafter"/>
</dbReference>
<protein>
    <submittedName>
        <fullName evidence="5">NAD(P)-binding protein</fullName>
    </submittedName>
</protein>
<dbReference type="Pfam" id="PF01370">
    <property type="entry name" value="Epimerase"/>
    <property type="match status" value="1"/>
</dbReference>
<dbReference type="PANTHER" id="PTHR10366">
    <property type="entry name" value="NAD DEPENDENT EPIMERASE/DEHYDRATASE"/>
    <property type="match status" value="1"/>
</dbReference>
<comment type="similarity">
    <text evidence="2">Belongs to the NAD(P)-dependent epimerase/dehydratase family. Dihydroflavonol-4-reductase subfamily.</text>
</comment>
<organism evidence="5 6">
    <name type="scientific">Tilletiopsis washingtonensis</name>
    <dbReference type="NCBI Taxonomy" id="58919"/>
    <lineage>
        <taxon>Eukaryota</taxon>
        <taxon>Fungi</taxon>
        <taxon>Dikarya</taxon>
        <taxon>Basidiomycota</taxon>
        <taxon>Ustilaginomycotina</taxon>
        <taxon>Exobasidiomycetes</taxon>
        <taxon>Entylomatales</taxon>
        <taxon>Entylomatales incertae sedis</taxon>
        <taxon>Tilletiopsis</taxon>
    </lineage>
</organism>
<dbReference type="GeneID" id="37272761"/>
<dbReference type="Proteomes" id="UP000245946">
    <property type="component" value="Unassembled WGS sequence"/>
</dbReference>
<feature type="signal peptide" evidence="3">
    <location>
        <begin position="1"/>
        <end position="15"/>
    </location>
</feature>
<proteinExistence type="inferred from homology"/>
<evidence type="ECO:0000256" key="2">
    <source>
        <dbReference type="ARBA" id="ARBA00023445"/>
    </source>
</evidence>